<proteinExistence type="predicted"/>
<accession>A0AAD1XTF5</accession>
<dbReference type="AlphaFoldDB" id="A0AAD1XTF5"/>
<protein>
    <submittedName>
        <fullName evidence="1">Uncharacterized protein</fullName>
    </submittedName>
</protein>
<gene>
    <name evidence="1" type="ORF">ECRASSUSDP1_LOCUS20150</name>
</gene>
<reference evidence="1" key="1">
    <citation type="submission" date="2023-07" db="EMBL/GenBank/DDBJ databases">
        <authorList>
            <consortium name="AG Swart"/>
            <person name="Singh M."/>
            <person name="Singh A."/>
            <person name="Seah K."/>
            <person name="Emmerich C."/>
        </authorList>
    </citation>
    <scope>NUCLEOTIDE SEQUENCE</scope>
    <source>
        <strain evidence="1">DP1</strain>
    </source>
</reference>
<keyword evidence="2" id="KW-1185">Reference proteome</keyword>
<organism evidence="1 2">
    <name type="scientific">Euplotes crassus</name>
    <dbReference type="NCBI Taxonomy" id="5936"/>
    <lineage>
        <taxon>Eukaryota</taxon>
        <taxon>Sar</taxon>
        <taxon>Alveolata</taxon>
        <taxon>Ciliophora</taxon>
        <taxon>Intramacronucleata</taxon>
        <taxon>Spirotrichea</taxon>
        <taxon>Hypotrichia</taxon>
        <taxon>Euplotida</taxon>
        <taxon>Euplotidae</taxon>
        <taxon>Moneuplotes</taxon>
    </lineage>
</organism>
<sequence length="161" mass="18499">MPFKLNLRCLAISYTCQSVKIKAFTNTSNNSSFPRVAVTFTCIHSISTDLQSLVEIFIFRSVSAEQSSIIELHKGFSAITLERIRTSLACTVTWHAALVIIIMSFWTSYHACDKSDRNDDEPCFQIFDHKFLFKISKRSIANFIINWNISNLLKFQTFIKL</sequence>
<name>A0AAD1XTF5_EUPCR</name>
<comment type="caution">
    <text evidence="1">The sequence shown here is derived from an EMBL/GenBank/DDBJ whole genome shotgun (WGS) entry which is preliminary data.</text>
</comment>
<evidence type="ECO:0000313" key="1">
    <source>
        <dbReference type="EMBL" id="CAI2378750.1"/>
    </source>
</evidence>
<dbReference type="Proteomes" id="UP001295684">
    <property type="component" value="Unassembled WGS sequence"/>
</dbReference>
<dbReference type="EMBL" id="CAMPGE010020513">
    <property type="protein sequence ID" value="CAI2378750.1"/>
    <property type="molecule type" value="Genomic_DNA"/>
</dbReference>
<evidence type="ECO:0000313" key="2">
    <source>
        <dbReference type="Proteomes" id="UP001295684"/>
    </source>
</evidence>